<accession>A0A8R7PHU9</accession>
<feature type="region of interest" description="Disordered" evidence="1">
    <location>
        <begin position="1"/>
        <end position="41"/>
    </location>
</feature>
<keyword evidence="3" id="KW-1185">Reference proteome</keyword>
<feature type="compositionally biased region" description="Pro residues" evidence="1">
    <location>
        <begin position="1"/>
        <end position="13"/>
    </location>
</feature>
<dbReference type="Gramene" id="TuG1812U0000262200.01.T01">
    <property type="protein sequence ID" value="TuG1812U0000262200.01.T01.s_cds5605"/>
    <property type="gene ID" value="TuG1812U0000262200.01"/>
</dbReference>
<reference evidence="2" key="3">
    <citation type="submission" date="2022-06" db="UniProtKB">
        <authorList>
            <consortium name="EnsemblPlants"/>
        </authorList>
    </citation>
    <scope>IDENTIFICATION</scope>
</reference>
<dbReference type="AlphaFoldDB" id="A0A8R7PHU9"/>
<name>A0A8R7PHU9_TRIUA</name>
<dbReference type="Gramene" id="TuG1812G0200004563.01.T02">
    <property type="protein sequence ID" value="TuG1812G0200004563.01.T02.cds298378"/>
    <property type="gene ID" value="TuG1812G0200004563.01"/>
</dbReference>
<dbReference type="Proteomes" id="UP000015106">
    <property type="component" value="Chromosome 2"/>
</dbReference>
<reference evidence="3" key="1">
    <citation type="journal article" date="2013" name="Nature">
        <title>Draft genome of the wheat A-genome progenitor Triticum urartu.</title>
        <authorList>
            <person name="Ling H.Q."/>
            <person name="Zhao S."/>
            <person name="Liu D."/>
            <person name="Wang J."/>
            <person name="Sun H."/>
            <person name="Zhang C."/>
            <person name="Fan H."/>
            <person name="Li D."/>
            <person name="Dong L."/>
            <person name="Tao Y."/>
            <person name="Gao C."/>
            <person name="Wu H."/>
            <person name="Li Y."/>
            <person name="Cui Y."/>
            <person name="Guo X."/>
            <person name="Zheng S."/>
            <person name="Wang B."/>
            <person name="Yu K."/>
            <person name="Liang Q."/>
            <person name="Yang W."/>
            <person name="Lou X."/>
            <person name="Chen J."/>
            <person name="Feng M."/>
            <person name="Jian J."/>
            <person name="Zhang X."/>
            <person name="Luo G."/>
            <person name="Jiang Y."/>
            <person name="Liu J."/>
            <person name="Wang Z."/>
            <person name="Sha Y."/>
            <person name="Zhang B."/>
            <person name="Wu H."/>
            <person name="Tang D."/>
            <person name="Shen Q."/>
            <person name="Xue P."/>
            <person name="Zou S."/>
            <person name="Wang X."/>
            <person name="Liu X."/>
            <person name="Wang F."/>
            <person name="Yang Y."/>
            <person name="An X."/>
            <person name="Dong Z."/>
            <person name="Zhang K."/>
            <person name="Zhang X."/>
            <person name="Luo M.C."/>
            <person name="Dvorak J."/>
            <person name="Tong Y."/>
            <person name="Wang J."/>
            <person name="Yang H."/>
            <person name="Li Z."/>
            <person name="Wang D."/>
            <person name="Zhang A."/>
            <person name="Wang J."/>
        </authorList>
    </citation>
    <scope>NUCLEOTIDE SEQUENCE</scope>
    <source>
        <strain evidence="3">cv. G1812</strain>
    </source>
</reference>
<organism evidence="2 3">
    <name type="scientific">Triticum urartu</name>
    <name type="common">Red wild einkorn</name>
    <name type="synonym">Crithodium urartu</name>
    <dbReference type="NCBI Taxonomy" id="4572"/>
    <lineage>
        <taxon>Eukaryota</taxon>
        <taxon>Viridiplantae</taxon>
        <taxon>Streptophyta</taxon>
        <taxon>Embryophyta</taxon>
        <taxon>Tracheophyta</taxon>
        <taxon>Spermatophyta</taxon>
        <taxon>Magnoliopsida</taxon>
        <taxon>Liliopsida</taxon>
        <taxon>Poales</taxon>
        <taxon>Poaceae</taxon>
        <taxon>BOP clade</taxon>
        <taxon>Pooideae</taxon>
        <taxon>Triticodae</taxon>
        <taxon>Triticeae</taxon>
        <taxon>Triticinae</taxon>
        <taxon>Triticum</taxon>
    </lineage>
</organism>
<evidence type="ECO:0000256" key="1">
    <source>
        <dbReference type="SAM" id="MobiDB-lite"/>
    </source>
</evidence>
<dbReference type="EnsemblPlants" id="TuG1812U0000262200.01.T01">
    <property type="protein sequence ID" value="TuG1812U0000262200.01.T01.s_cds5605"/>
    <property type="gene ID" value="TuG1812U0000262200.01"/>
</dbReference>
<sequence length="90" mass="9818">HDSRLPPPPPPPREITRRASPAPPRRPNRLDPPPDRSIPAPPGCFARSAFVQILCASKLLRGVEFVRLSPVVARVEAPLHPLPLFPGRGS</sequence>
<dbReference type="EnsemblPlants" id="TuG1812G0200004563.01.T02">
    <property type="protein sequence ID" value="TuG1812G0200004563.01.T02.cds298378"/>
    <property type="gene ID" value="TuG1812G0200004563.01"/>
</dbReference>
<evidence type="ECO:0000313" key="2">
    <source>
        <dbReference type="EnsemblPlants" id="TuG1812G0200004563.01.T02.cds298378"/>
    </source>
</evidence>
<reference evidence="2" key="2">
    <citation type="submission" date="2018-03" db="EMBL/GenBank/DDBJ databases">
        <title>The Triticum urartu genome reveals the dynamic nature of wheat genome evolution.</title>
        <authorList>
            <person name="Ling H."/>
            <person name="Ma B."/>
            <person name="Shi X."/>
            <person name="Liu H."/>
            <person name="Dong L."/>
            <person name="Sun H."/>
            <person name="Cao Y."/>
            <person name="Gao Q."/>
            <person name="Zheng S."/>
            <person name="Li Y."/>
            <person name="Yu Y."/>
            <person name="Du H."/>
            <person name="Qi M."/>
            <person name="Li Y."/>
            <person name="Yu H."/>
            <person name="Cui Y."/>
            <person name="Wang N."/>
            <person name="Chen C."/>
            <person name="Wu H."/>
            <person name="Zhao Y."/>
            <person name="Zhang J."/>
            <person name="Li Y."/>
            <person name="Zhou W."/>
            <person name="Zhang B."/>
            <person name="Hu W."/>
            <person name="Eijk M."/>
            <person name="Tang J."/>
            <person name="Witsenboer H."/>
            <person name="Zhao S."/>
            <person name="Li Z."/>
            <person name="Zhang A."/>
            <person name="Wang D."/>
            <person name="Liang C."/>
        </authorList>
    </citation>
    <scope>NUCLEOTIDE SEQUENCE [LARGE SCALE GENOMIC DNA]</scope>
    <source>
        <strain evidence="2">cv. G1812</strain>
    </source>
</reference>
<gene>
    <name evidence="2" type="primary">LOC125539353</name>
</gene>
<evidence type="ECO:0000313" key="3">
    <source>
        <dbReference type="Proteomes" id="UP000015106"/>
    </source>
</evidence>
<protein>
    <submittedName>
        <fullName evidence="2">Uncharacterized protein</fullName>
    </submittedName>
</protein>
<proteinExistence type="predicted"/>